<dbReference type="PANTHER" id="PTHR43075">
    <property type="entry name" value="FORMATE LYASE ACTIVATING ENZYME, PUTATIVE (AFU_ORTHOLOGUE AFUA_2G15630)-RELATED"/>
    <property type="match status" value="1"/>
</dbReference>
<accession>A0A7C3IHM4</accession>
<dbReference type="InterPro" id="IPR040085">
    <property type="entry name" value="MJ0674-like"/>
</dbReference>
<proteinExistence type="predicted"/>
<organism evidence="1">
    <name type="scientific">Gracilinema caldarium</name>
    <dbReference type="NCBI Taxonomy" id="215591"/>
    <lineage>
        <taxon>Bacteria</taxon>
        <taxon>Pseudomonadati</taxon>
        <taxon>Spirochaetota</taxon>
        <taxon>Spirochaetia</taxon>
        <taxon>Spirochaetales</taxon>
        <taxon>Breznakiellaceae</taxon>
        <taxon>Gracilinema</taxon>
    </lineage>
</organism>
<reference evidence="1" key="1">
    <citation type="journal article" date="2020" name="mSystems">
        <title>Genome- and Community-Level Interaction Insights into Carbon Utilization and Element Cycling Functions of Hydrothermarchaeota in Hydrothermal Sediment.</title>
        <authorList>
            <person name="Zhou Z."/>
            <person name="Liu Y."/>
            <person name="Xu W."/>
            <person name="Pan J."/>
            <person name="Luo Z.H."/>
            <person name="Li M."/>
        </authorList>
    </citation>
    <scope>NUCLEOTIDE SEQUENCE [LARGE SCALE GENOMIC DNA]</scope>
    <source>
        <strain evidence="1">SpSt-503</strain>
    </source>
</reference>
<protein>
    <submittedName>
        <fullName evidence="1">Uncharacterized protein</fullName>
    </submittedName>
</protein>
<name>A0A7C3IHM4_9SPIR</name>
<dbReference type="EMBL" id="DSVL01000004">
    <property type="protein sequence ID" value="HFH27927.1"/>
    <property type="molecule type" value="Genomic_DNA"/>
</dbReference>
<sequence length="128" mass="14437">METARSALVEMFRQTGPIRINDDGIALSGTICRILVLPGHAKEAVDNLKWISENVGNEVGVSVMAQYVPAYRATEIQPWNRRIFISEYDMVKETMEVLNFEICWIQDIEGRTEENLIGYKMPPGSTTG</sequence>
<evidence type="ECO:0000313" key="1">
    <source>
        <dbReference type="EMBL" id="HFH27927.1"/>
    </source>
</evidence>
<dbReference type="PANTHER" id="PTHR43075:SF1">
    <property type="entry name" value="FORMATE LYASE ACTIVATING ENZYME, PUTATIVE (AFU_ORTHOLOGUE AFUA_2G15630)-RELATED"/>
    <property type="match status" value="1"/>
</dbReference>
<gene>
    <name evidence="1" type="ORF">ENS59_00200</name>
</gene>
<dbReference type="AlphaFoldDB" id="A0A7C3IHM4"/>
<comment type="caution">
    <text evidence="1">The sequence shown here is derived from an EMBL/GenBank/DDBJ whole genome shotgun (WGS) entry which is preliminary data.</text>
</comment>